<name>A0A1B2HAL6_9PSEU</name>
<accession>A0A1B2HAL6</accession>
<dbReference type="SUPFAM" id="SSF46689">
    <property type="entry name" value="Homeodomain-like"/>
    <property type="match status" value="1"/>
</dbReference>
<gene>
    <name evidence="7" type="ORF">BBK82_00320</name>
</gene>
<dbReference type="InterPro" id="IPR001647">
    <property type="entry name" value="HTH_TetR"/>
</dbReference>
<dbReference type="KEGG" id="led:BBK82_00320"/>
<evidence type="ECO:0000256" key="4">
    <source>
        <dbReference type="PROSITE-ProRule" id="PRU00335"/>
    </source>
</evidence>
<dbReference type="GO" id="GO:0003700">
    <property type="term" value="F:DNA-binding transcription factor activity"/>
    <property type="evidence" value="ECO:0007669"/>
    <property type="project" value="TreeGrafter"/>
</dbReference>
<dbReference type="EMBL" id="CP016793">
    <property type="protein sequence ID" value="ANZ34753.1"/>
    <property type="molecule type" value="Genomic_DNA"/>
</dbReference>
<dbReference type="Pfam" id="PF00440">
    <property type="entry name" value="TetR_N"/>
    <property type="match status" value="1"/>
</dbReference>
<feature type="region of interest" description="Disordered" evidence="5">
    <location>
        <begin position="1"/>
        <end position="25"/>
    </location>
</feature>
<keyword evidence="2 4" id="KW-0238">DNA-binding</keyword>
<protein>
    <submittedName>
        <fullName evidence="7">TetR family transcriptional regulator</fullName>
    </submittedName>
</protein>
<keyword evidence="1" id="KW-0805">Transcription regulation</keyword>
<reference evidence="7 8" key="1">
    <citation type="submission" date="2016-07" db="EMBL/GenBank/DDBJ databases">
        <title>Complete genome sequence of the Lentzea guizhouensis DHS C013.</title>
        <authorList>
            <person name="Cao C."/>
        </authorList>
    </citation>
    <scope>NUCLEOTIDE SEQUENCE [LARGE SCALE GENOMIC DNA]</scope>
    <source>
        <strain evidence="7 8">DHS C013</strain>
    </source>
</reference>
<feature type="domain" description="HTH tetR-type" evidence="6">
    <location>
        <begin position="24"/>
        <end position="84"/>
    </location>
</feature>
<dbReference type="OrthoDB" id="4143918at2"/>
<dbReference type="InterPro" id="IPR009057">
    <property type="entry name" value="Homeodomain-like_sf"/>
</dbReference>
<evidence type="ECO:0000256" key="3">
    <source>
        <dbReference type="ARBA" id="ARBA00023163"/>
    </source>
</evidence>
<organism evidence="7 8">
    <name type="scientific">Lentzea guizhouensis</name>
    <dbReference type="NCBI Taxonomy" id="1586287"/>
    <lineage>
        <taxon>Bacteria</taxon>
        <taxon>Bacillati</taxon>
        <taxon>Actinomycetota</taxon>
        <taxon>Actinomycetes</taxon>
        <taxon>Pseudonocardiales</taxon>
        <taxon>Pseudonocardiaceae</taxon>
        <taxon>Lentzea</taxon>
    </lineage>
</organism>
<evidence type="ECO:0000259" key="6">
    <source>
        <dbReference type="PROSITE" id="PS50977"/>
    </source>
</evidence>
<dbReference type="PRINTS" id="PR00455">
    <property type="entry name" value="HTHTETR"/>
</dbReference>
<dbReference type="InterPro" id="IPR041347">
    <property type="entry name" value="MftR_C"/>
</dbReference>
<dbReference type="PANTHER" id="PTHR30055:SF234">
    <property type="entry name" value="HTH-TYPE TRANSCRIPTIONAL REGULATOR BETI"/>
    <property type="match status" value="1"/>
</dbReference>
<dbReference type="Proteomes" id="UP000093053">
    <property type="component" value="Chromosome"/>
</dbReference>
<keyword evidence="3" id="KW-0804">Transcription</keyword>
<dbReference type="RefSeq" id="WP_065913173.1">
    <property type="nucleotide sequence ID" value="NZ_CP016793.1"/>
</dbReference>
<dbReference type="PANTHER" id="PTHR30055">
    <property type="entry name" value="HTH-TYPE TRANSCRIPTIONAL REGULATOR RUTR"/>
    <property type="match status" value="1"/>
</dbReference>
<sequence length="224" mass="24334">MTDVVAETGAPRRGRPPVSDEQRQRQRLDISRHAVRLFAEQGVAATSGDQIAQAAGVSERTFWRHFPHKESSVEPLLTRSVDAFCAVLRAWPPELDLIDHLRAAYQPVLDAGSDEDVEAVLAVVRLTHHEPGLRAAYLMLRERDEDALAEVLAHRMDLPPGSIDVRVQAAAMSAVLKAATDDVADATAGGITSEALDGHKEHLAHALSLVLRGLTEAGSLIRDR</sequence>
<dbReference type="Pfam" id="PF17754">
    <property type="entry name" value="TetR_C_14"/>
    <property type="match status" value="1"/>
</dbReference>
<evidence type="ECO:0000256" key="5">
    <source>
        <dbReference type="SAM" id="MobiDB-lite"/>
    </source>
</evidence>
<evidence type="ECO:0000256" key="1">
    <source>
        <dbReference type="ARBA" id="ARBA00023015"/>
    </source>
</evidence>
<dbReference type="GO" id="GO:0000976">
    <property type="term" value="F:transcription cis-regulatory region binding"/>
    <property type="evidence" value="ECO:0007669"/>
    <property type="project" value="TreeGrafter"/>
</dbReference>
<evidence type="ECO:0000313" key="7">
    <source>
        <dbReference type="EMBL" id="ANZ34753.1"/>
    </source>
</evidence>
<dbReference type="InterPro" id="IPR050109">
    <property type="entry name" value="HTH-type_TetR-like_transc_reg"/>
</dbReference>
<feature type="DNA-binding region" description="H-T-H motif" evidence="4">
    <location>
        <begin position="47"/>
        <end position="66"/>
    </location>
</feature>
<dbReference type="STRING" id="1586287.BBK82_00320"/>
<evidence type="ECO:0000256" key="2">
    <source>
        <dbReference type="ARBA" id="ARBA00023125"/>
    </source>
</evidence>
<dbReference type="Gene3D" id="1.10.357.10">
    <property type="entry name" value="Tetracycline Repressor, domain 2"/>
    <property type="match status" value="1"/>
</dbReference>
<dbReference type="PROSITE" id="PS50977">
    <property type="entry name" value="HTH_TETR_2"/>
    <property type="match status" value="1"/>
</dbReference>
<dbReference type="AlphaFoldDB" id="A0A1B2HAL6"/>
<keyword evidence="8" id="KW-1185">Reference proteome</keyword>
<proteinExistence type="predicted"/>
<evidence type="ECO:0000313" key="8">
    <source>
        <dbReference type="Proteomes" id="UP000093053"/>
    </source>
</evidence>